<dbReference type="Proteomes" id="UP000254866">
    <property type="component" value="Unassembled WGS sequence"/>
</dbReference>
<dbReference type="EMBL" id="NPIC01000002">
    <property type="protein sequence ID" value="RDL38241.1"/>
    <property type="molecule type" value="Genomic_DNA"/>
</dbReference>
<reference evidence="2 3" key="1">
    <citation type="journal article" date="2018" name="IMA Fungus">
        <title>IMA Genome-F 9: Draft genome sequence of Annulohypoxylon stygium, Aspergillus mulundensis, Berkeleyomyces basicola (syn. Thielaviopsis basicola), Ceratocystis smalleyi, two Cercospora beticola strains, Coleophoma cylindrospora, Fusarium fracticaudum, Phialophora cf. hyalina, and Morchella septimelata.</title>
        <authorList>
            <person name="Wingfield B.D."/>
            <person name="Bills G.F."/>
            <person name="Dong Y."/>
            <person name="Huang W."/>
            <person name="Nel W.J."/>
            <person name="Swalarsk-Parry B.S."/>
            <person name="Vaghefi N."/>
            <person name="Wilken P.M."/>
            <person name="An Z."/>
            <person name="de Beer Z.W."/>
            <person name="De Vos L."/>
            <person name="Chen L."/>
            <person name="Duong T.A."/>
            <person name="Gao Y."/>
            <person name="Hammerbacher A."/>
            <person name="Kikkert J.R."/>
            <person name="Li Y."/>
            <person name="Li H."/>
            <person name="Li K."/>
            <person name="Li Q."/>
            <person name="Liu X."/>
            <person name="Ma X."/>
            <person name="Naidoo K."/>
            <person name="Pethybridge S.J."/>
            <person name="Sun J."/>
            <person name="Steenkamp E.T."/>
            <person name="van der Nest M.A."/>
            <person name="van Wyk S."/>
            <person name="Wingfield M.J."/>
            <person name="Xiong C."/>
            <person name="Yue Q."/>
            <person name="Zhang X."/>
        </authorList>
    </citation>
    <scope>NUCLEOTIDE SEQUENCE [LARGE SCALE GENOMIC DNA]</scope>
    <source>
        <strain evidence="2 3">BP 5553</strain>
    </source>
</reference>
<gene>
    <name evidence="2" type="ORF">BP5553_02581</name>
</gene>
<organism evidence="2 3">
    <name type="scientific">Venustampulla echinocandica</name>
    <dbReference type="NCBI Taxonomy" id="2656787"/>
    <lineage>
        <taxon>Eukaryota</taxon>
        <taxon>Fungi</taxon>
        <taxon>Dikarya</taxon>
        <taxon>Ascomycota</taxon>
        <taxon>Pezizomycotina</taxon>
        <taxon>Leotiomycetes</taxon>
        <taxon>Helotiales</taxon>
        <taxon>Pleuroascaceae</taxon>
        <taxon>Venustampulla</taxon>
    </lineage>
</organism>
<accession>A0A370TRV0</accession>
<keyword evidence="3" id="KW-1185">Reference proteome</keyword>
<sequence length="251" mass="27321">MVNAHLYSEIGILGKRAVSPVDDGPRSYNISTWISPQSGVVVVVVVVVEPGAGDGERGGYMESEPRGPSIGFASPGTDTVEQRGTEIAEINDSEAVPFQFPNLQISSGQVSLSSSAWASSRWGFRRQNRLSGLLGELKGLKRERARDGGSERMERAERERGGGGEDLRGEGSGERYSSEVRRRLVTMDYGLRPSKGREQRVMGREGTRGKGREEGGGRRLEQWLGECCTVRSSSVLLEGARSLGFFLGREL</sequence>
<feature type="region of interest" description="Disordered" evidence="1">
    <location>
        <begin position="193"/>
        <end position="216"/>
    </location>
</feature>
<feature type="compositionally biased region" description="Basic and acidic residues" evidence="1">
    <location>
        <begin position="195"/>
        <end position="216"/>
    </location>
</feature>
<feature type="region of interest" description="Disordered" evidence="1">
    <location>
        <begin position="55"/>
        <end position="78"/>
    </location>
</feature>
<comment type="caution">
    <text evidence="2">The sequence shown here is derived from an EMBL/GenBank/DDBJ whole genome shotgun (WGS) entry which is preliminary data.</text>
</comment>
<name>A0A370TRV0_9HELO</name>
<evidence type="ECO:0000256" key="1">
    <source>
        <dbReference type="SAM" id="MobiDB-lite"/>
    </source>
</evidence>
<dbReference type="RefSeq" id="XP_031870897.1">
    <property type="nucleotide sequence ID" value="XM_032011204.1"/>
</dbReference>
<protein>
    <submittedName>
        <fullName evidence="2">Uncharacterized protein</fullName>
    </submittedName>
</protein>
<dbReference type="AlphaFoldDB" id="A0A370TRV0"/>
<dbReference type="GeneID" id="43595430"/>
<feature type="region of interest" description="Disordered" evidence="1">
    <location>
        <begin position="142"/>
        <end position="175"/>
    </location>
</feature>
<evidence type="ECO:0000313" key="2">
    <source>
        <dbReference type="EMBL" id="RDL38241.1"/>
    </source>
</evidence>
<feature type="compositionally biased region" description="Basic and acidic residues" evidence="1">
    <location>
        <begin position="55"/>
        <end position="65"/>
    </location>
</feature>
<proteinExistence type="predicted"/>
<evidence type="ECO:0000313" key="3">
    <source>
        <dbReference type="Proteomes" id="UP000254866"/>
    </source>
</evidence>